<accession>A0A8H7MJH6</accession>
<organism evidence="5 6">
    <name type="scientific">Ascochyta lentis</name>
    <dbReference type="NCBI Taxonomy" id="205686"/>
    <lineage>
        <taxon>Eukaryota</taxon>
        <taxon>Fungi</taxon>
        <taxon>Dikarya</taxon>
        <taxon>Ascomycota</taxon>
        <taxon>Pezizomycotina</taxon>
        <taxon>Dothideomycetes</taxon>
        <taxon>Pleosporomycetidae</taxon>
        <taxon>Pleosporales</taxon>
        <taxon>Pleosporineae</taxon>
        <taxon>Didymellaceae</taxon>
        <taxon>Ascochyta</taxon>
    </lineage>
</organism>
<dbReference type="InterPro" id="IPR007219">
    <property type="entry name" value="XnlR_reg_dom"/>
</dbReference>
<dbReference type="AlphaFoldDB" id="A0A8H7MJH6"/>
<name>A0A8H7MJH6_9PLEO</name>
<dbReference type="GO" id="GO:0008270">
    <property type="term" value="F:zinc ion binding"/>
    <property type="evidence" value="ECO:0007669"/>
    <property type="project" value="InterPro"/>
</dbReference>
<dbReference type="GO" id="GO:0003677">
    <property type="term" value="F:DNA binding"/>
    <property type="evidence" value="ECO:0007669"/>
    <property type="project" value="InterPro"/>
</dbReference>
<gene>
    <name evidence="5" type="ORF">EKO04_003312</name>
</gene>
<evidence type="ECO:0000256" key="1">
    <source>
        <dbReference type="ARBA" id="ARBA00004123"/>
    </source>
</evidence>
<feature type="region of interest" description="Disordered" evidence="3">
    <location>
        <begin position="33"/>
        <end position="54"/>
    </location>
</feature>
<dbReference type="InterPro" id="IPR050613">
    <property type="entry name" value="Sec_Metabolite_Reg"/>
</dbReference>
<feature type="domain" description="Xylanolytic transcriptional activator regulatory" evidence="4">
    <location>
        <begin position="131"/>
        <end position="268"/>
    </location>
</feature>
<evidence type="ECO:0000313" key="6">
    <source>
        <dbReference type="Proteomes" id="UP000651452"/>
    </source>
</evidence>
<dbReference type="OrthoDB" id="424974at2759"/>
<dbReference type="GO" id="GO:0005634">
    <property type="term" value="C:nucleus"/>
    <property type="evidence" value="ECO:0007669"/>
    <property type="project" value="UniProtKB-SubCell"/>
</dbReference>
<evidence type="ECO:0000259" key="4">
    <source>
        <dbReference type="Pfam" id="PF04082"/>
    </source>
</evidence>
<evidence type="ECO:0000313" key="5">
    <source>
        <dbReference type="EMBL" id="KAF9698829.1"/>
    </source>
</evidence>
<evidence type="ECO:0000256" key="3">
    <source>
        <dbReference type="SAM" id="MobiDB-lite"/>
    </source>
</evidence>
<protein>
    <recommendedName>
        <fullName evidence="4">Xylanolytic transcriptional activator regulatory domain-containing protein</fullName>
    </recommendedName>
</protein>
<dbReference type="CDD" id="cd12148">
    <property type="entry name" value="fungal_TF_MHR"/>
    <property type="match status" value="1"/>
</dbReference>
<dbReference type="EMBL" id="RZGK01000005">
    <property type="protein sequence ID" value="KAF9698829.1"/>
    <property type="molecule type" value="Genomic_DNA"/>
</dbReference>
<dbReference type="Pfam" id="PF04082">
    <property type="entry name" value="Fungal_trans"/>
    <property type="match status" value="1"/>
</dbReference>
<dbReference type="PANTHER" id="PTHR31001">
    <property type="entry name" value="UNCHARACTERIZED TRANSCRIPTIONAL REGULATORY PROTEIN"/>
    <property type="match status" value="1"/>
</dbReference>
<reference evidence="5" key="2">
    <citation type="submission" date="2020-09" db="EMBL/GenBank/DDBJ databases">
        <title>Reference genome assembly for Australian Ascochyta lentis isolate Al4.</title>
        <authorList>
            <person name="Lee R.C."/>
            <person name="Farfan-Caceres L.M."/>
            <person name="Debler J.W."/>
            <person name="Williams A.H."/>
            <person name="Henares B.M."/>
        </authorList>
    </citation>
    <scope>NUCLEOTIDE SEQUENCE</scope>
    <source>
        <strain evidence="5">Al4</strain>
    </source>
</reference>
<dbReference type="Proteomes" id="UP000651452">
    <property type="component" value="Unassembled WGS sequence"/>
</dbReference>
<keyword evidence="2" id="KW-0539">Nucleus</keyword>
<keyword evidence="6" id="KW-1185">Reference proteome</keyword>
<sequence length="528" mass="59607">MGTVSTSDAHDAQFVAPEFWTALSEGISGLREVLEDSEGETEDTTTAHGNTPEQRDGAFCMGTVLLFPNIRMQEHHNRPVPSASESRKLLDLYRARVDTVYKVVHWPTTIALVEANRTERAPTFSNQALEYAIYFMALCTITDGEALELGLGDRSNLLRTYRLAAECFLAESDLLRHPSVTTLQAFVIYLIGLRTCLNSATTWTLVAVAVRATTAVGLGSEDIKSFSIFDLEIRRRLLYVVGILDTHSALGRGTIPILPRSAFHEPPSNINDSDMSPVNDVRVSLGNENPYDSWSKRLQLVANFGIYIEQMRVRMGRSSAPLETLLKISGKKIHVSLELLLRRPPYRQPTNTVPPWDDYNIMHAATEVLEQHMQASPPELSLWAWKNWIQWHALAVLLAELLVRPREPLFDRAYAVAVKSFRYYAQIVADSQSGMLWKPIARLMRRVQRINQSLDPEPTQDVRKPTLATHDYSKELTQLLDPASSIENDVFDMTNWDVEAQATGTFMGDFCQVNQRPDLDYDNMPWLA</sequence>
<comment type="caution">
    <text evidence="5">The sequence shown here is derived from an EMBL/GenBank/DDBJ whole genome shotgun (WGS) entry which is preliminary data.</text>
</comment>
<reference evidence="5" key="1">
    <citation type="submission" date="2018-12" db="EMBL/GenBank/DDBJ databases">
        <authorList>
            <person name="Syme R.A."/>
            <person name="Farfan-Caceres L."/>
            <person name="Lichtenzveig J."/>
        </authorList>
    </citation>
    <scope>NUCLEOTIDE SEQUENCE</scope>
    <source>
        <strain evidence="5">Al4</strain>
    </source>
</reference>
<dbReference type="GO" id="GO:0006351">
    <property type="term" value="P:DNA-templated transcription"/>
    <property type="evidence" value="ECO:0007669"/>
    <property type="project" value="InterPro"/>
</dbReference>
<proteinExistence type="predicted"/>
<evidence type="ECO:0000256" key="2">
    <source>
        <dbReference type="ARBA" id="ARBA00023242"/>
    </source>
</evidence>
<comment type="subcellular location">
    <subcellularLocation>
        <location evidence="1">Nucleus</location>
    </subcellularLocation>
</comment>
<dbReference type="PANTHER" id="PTHR31001:SF77">
    <property type="entry name" value="TRANSCRIPTION FACTOR, PUTATIVE (AFU_ORTHOLOGUE AFUA_3G12940)-RELATED"/>
    <property type="match status" value="1"/>
</dbReference>